<protein>
    <submittedName>
        <fullName evidence="1">Core protein</fullName>
    </submittedName>
</protein>
<reference evidence="1" key="1">
    <citation type="journal article" date="2017" name="Elife">
        <title>The kinetoplastid-infecting Bodo saltans virus (BsV), a window into the most abundant giant viruses in the sea.</title>
        <authorList>
            <person name="Deeg C.M."/>
            <person name="Chow C.-E.T."/>
            <person name="Suttle C.A."/>
        </authorList>
    </citation>
    <scope>NUCLEOTIDE SEQUENCE</scope>
    <source>
        <strain evidence="1">NG1</strain>
    </source>
</reference>
<gene>
    <name evidence="1" type="ORF">BMW23_0527</name>
</gene>
<proteinExistence type="predicted"/>
<evidence type="ECO:0000313" key="1">
    <source>
        <dbReference type="EMBL" id="ATZ80574.1"/>
    </source>
</evidence>
<dbReference type="EMBL" id="MF782455">
    <property type="protein sequence ID" value="ATZ80574.1"/>
    <property type="molecule type" value="Genomic_DNA"/>
</dbReference>
<accession>A0A2H4UUM7</accession>
<dbReference type="Proteomes" id="UP000240325">
    <property type="component" value="Segment"/>
</dbReference>
<sequence length="584" mass="66727">MEVQTRSRSNDRKTDDIEYYLVSGIPTQQIATIMRAEKKDEKEISATIEKIDESRHKIRKLIKKFVDKIEQKYGQLDVPELIKKGLKYADKYGFTPAEREAFKNHVLKGDTDRPYLPFQEMEYTDMSKFLGFSSVPGLMLDIKAQDQEILHEIAKLYELNKPLHAAIKTNISLYRDCAPEAVSGHFDDKKDNVNIFIHPLIAALFLPKIEIIEHRMLYSNIGRMVVHRAAPYLRKYAPKMGAAGSQLEIESDFKLSWDFARDPNALNHFNEESPIANLLKRYKVQIELYKNVLKLREGKYYSKNDFGTDDGVSGLINILNSYDWIYFDSPDLYNANDEGMILRKLLAVFSLRPTFTQLSSFLNRGGIMGYTNFGVSRMSFINTPIINIRLPVNVLGGGPSRSIRLSTAALSQNTFFIENKMIVPKNMTVIHSDKALFFYANRRYQSVNFTNLDLCFKYMSLPGTMTSVTNVNSTELIFDHTMNLGNRFFILRAVTVLNKLSNHPFASLGCSSIIVCQPDASVGRMQTTYLYYNPVAASIKFQHNNVFMRNDPISVMPDQSMDPTIPGFTETARKTGTIFIYAEK</sequence>
<keyword evidence="2" id="KW-1185">Reference proteome</keyword>
<name>A0A2H4UUM7_9VIRU</name>
<organism evidence="1">
    <name type="scientific">Bodo saltans virus</name>
    <dbReference type="NCBI Taxonomy" id="2024608"/>
    <lineage>
        <taxon>Viruses</taxon>
        <taxon>Varidnaviria</taxon>
        <taxon>Bamfordvirae</taxon>
        <taxon>Nucleocytoviricota</taxon>
        <taxon>Megaviricetes</taxon>
        <taxon>Imitervirales</taxon>
        <taxon>Mimiviridae</taxon>
        <taxon>Klosneuvirinae</taxon>
        <taxon>Theiavirus</taxon>
        <taxon>Theiavirus salishense</taxon>
    </lineage>
</organism>
<evidence type="ECO:0000313" key="2">
    <source>
        <dbReference type="Proteomes" id="UP000240325"/>
    </source>
</evidence>